<reference evidence="2" key="2">
    <citation type="journal article" date="2024" name="Plant">
        <title>Genomic evolution and insights into agronomic trait innovations of Sesamum species.</title>
        <authorList>
            <person name="Miao H."/>
            <person name="Wang L."/>
            <person name="Qu L."/>
            <person name="Liu H."/>
            <person name="Sun Y."/>
            <person name="Le M."/>
            <person name="Wang Q."/>
            <person name="Wei S."/>
            <person name="Zheng Y."/>
            <person name="Lin W."/>
            <person name="Duan Y."/>
            <person name="Cao H."/>
            <person name="Xiong S."/>
            <person name="Wang X."/>
            <person name="Wei L."/>
            <person name="Li C."/>
            <person name="Ma Q."/>
            <person name="Ju M."/>
            <person name="Zhao R."/>
            <person name="Li G."/>
            <person name="Mu C."/>
            <person name="Tian Q."/>
            <person name="Mei H."/>
            <person name="Zhang T."/>
            <person name="Gao T."/>
            <person name="Zhang H."/>
        </authorList>
    </citation>
    <scope>NUCLEOTIDE SEQUENCE</scope>
    <source>
        <strain evidence="2">G02</strain>
    </source>
</reference>
<evidence type="ECO:0000313" key="2">
    <source>
        <dbReference type="EMBL" id="KAL0423623.1"/>
    </source>
</evidence>
<name>A0AAW2V361_SESRA</name>
<protein>
    <recommendedName>
        <fullName evidence="1">Integrase zinc-binding domain-containing protein</fullName>
    </recommendedName>
</protein>
<organism evidence="2">
    <name type="scientific">Sesamum radiatum</name>
    <name type="common">Black benniseed</name>
    <dbReference type="NCBI Taxonomy" id="300843"/>
    <lineage>
        <taxon>Eukaryota</taxon>
        <taxon>Viridiplantae</taxon>
        <taxon>Streptophyta</taxon>
        <taxon>Embryophyta</taxon>
        <taxon>Tracheophyta</taxon>
        <taxon>Spermatophyta</taxon>
        <taxon>Magnoliopsida</taxon>
        <taxon>eudicotyledons</taxon>
        <taxon>Gunneridae</taxon>
        <taxon>Pentapetalae</taxon>
        <taxon>asterids</taxon>
        <taxon>lamiids</taxon>
        <taxon>Lamiales</taxon>
        <taxon>Pedaliaceae</taxon>
        <taxon>Sesamum</taxon>
    </lineage>
</organism>
<dbReference type="PANTHER" id="PTHR45835:SF99">
    <property type="entry name" value="CHROMO DOMAIN-CONTAINING PROTEIN-RELATED"/>
    <property type="match status" value="1"/>
</dbReference>
<dbReference type="EMBL" id="JACGWJ010000004">
    <property type="protein sequence ID" value="KAL0423623.1"/>
    <property type="molecule type" value="Genomic_DNA"/>
</dbReference>
<comment type="caution">
    <text evidence="2">The sequence shown here is derived from an EMBL/GenBank/DDBJ whole genome shotgun (WGS) entry which is preliminary data.</text>
</comment>
<gene>
    <name evidence="2" type="ORF">Sradi_0897100</name>
</gene>
<proteinExistence type="predicted"/>
<dbReference type="InterPro" id="IPR041588">
    <property type="entry name" value="Integrase_H2C2"/>
</dbReference>
<sequence>MTKGNRLYVPKGGDLRKSLISKCQNTLWVGHSGDERTYALVQRAYYWLMDDVETYVHTSLICQQDKADHQKKASLLHPLLIPKRLWESVSMDYISGLHKVGDLGSL</sequence>
<dbReference type="AlphaFoldDB" id="A0AAW2V361"/>
<dbReference type="Gene3D" id="1.10.340.70">
    <property type="match status" value="1"/>
</dbReference>
<dbReference type="Pfam" id="PF17921">
    <property type="entry name" value="Integrase_H2C2"/>
    <property type="match status" value="1"/>
</dbReference>
<feature type="domain" description="Integrase zinc-binding" evidence="1">
    <location>
        <begin position="14"/>
        <end position="67"/>
    </location>
</feature>
<accession>A0AAW2V361</accession>
<dbReference type="PANTHER" id="PTHR45835">
    <property type="entry name" value="YALI0A06105P"/>
    <property type="match status" value="1"/>
</dbReference>
<reference evidence="2" key="1">
    <citation type="submission" date="2020-06" db="EMBL/GenBank/DDBJ databases">
        <authorList>
            <person name="Li T."/>
            <person name="Hu X."/>
            <person name="Zhang T."/>
            <person name="Song X."/>
            <person name="Zhang H."/>
            <person name="Dai N."/>
            <person name="Sheng W."/>
            <person name="Hou X."/>
            <person name="Wei L."/>
        </authorList>
    </citation>
    <scope>NUCLEOTIDE SEQUENCE</scope>
    <source>
        <strain evidence="2">G02</strain>
        <tissue evidence="2">Leaf</tissue>
    </source>
</reference>
<evidence type="ECO:0000259" key="1">
    <source>
        <dbReference type="Pfam" id="PF17921"/>
    </source>
</evidence>